<dbReference type="Proteomes" id="UP000824540">
    <property type="component" value="Unassembled WGS sequence"/>
</dbReference>
<dbReference type="EMBL" id="JAFBMS010000018">
    <property type="protein sequence ID" value="KAG9344941.1"/>
    <property type="molecule type" value="Genomic_DNA"/>
</dbReference>
<dbReference type="GO" id="GO:0030424">
    <property type="term" value="C:axon"/>
    <property type="evidence" value="ECO:0007669"/>
    <property type="project" value="TreeGrafter"/>
</dbReference>
<evidence type="ECO:0000313" key="4">
    <source>
        <dbReference type="Proteomes" id="UP000824540"/>
    </source>
</evidence>
<feature type="region of interest" description="Disordered" evidence="1">
    <location>
        <begin position="523"/>
        <end position="547"/>
    </location>
</feature>
<dbReference type="SUPFAM" id="SSF50729">
    <property type="entry name" value="PH domain-like"/>
    <property type="match status" value="1"/>
</dbReference>
<feature type="region of interest" description="Disordered" evidence="1">
    <location>
        <begin position="1"/>
        <end position="28"/>
    </location>
</feature>
<reference evidence="3" key="1">
    <citation type="thesis" date="2021" institute="BYU ScholarsArchive" country="Provo, UT, USA">
        <title>Applications of and Algorithms for Genome Assembly and Genomic Analyses with an Emphasis on Marine Teleosts.</title>
        <authorList>
            <person name="Pickett B.D."/>
        </authorList>
    </citation>
    <scope>NUCLEOTIDE SEQUENCE</scope>
    <source>
        <strain evidence="3">HI-2016</strain>
    </source>
</reference>
<dbReference type="SMART" id="SM00325">
    <property type="entry name" value="RhoGEF"/>
    <property type="match status" value="1"/>
</dbReference>
<feature type="compositionally biased region" description="Low complexity" evidence="1">
    <location>
        <begin position="448"/>
        <end position="459"/>
    </location>
</feature>
<feature type="compositionally biased region" description="Basic residues" evidence="1">
    <location>
        <begin position="523"/>
        <end position="532"/>
    </location>
</feature>
<comment type="caution">
    <text evidence="3">The sequence shown here is derived from an EMBL/GenBank/DDBJ whole genome shotgun (WGS) entry which is preliminary data.</text>
</comment>
<dbReference type="GO" id="GO:0030139">
    <property type="term" value="C:endocytic vesicle"/>
    <property type="evidence" value="ECO:0007669"/>
    <property type="project" value="TreeGrafter"/>
</dbReference>
<protein>
    <recommendedName>
        <fullName evidence="2">DH domain-containing protein</fullName>
    </recommendedName>
</protein>
<accession>A0A8T2P0P5</accession>
<dbReference type="GO" id="GO:0007266">
    <property type="term" value="P:Rho protein signal transduction"/>
    <property type="evidence" value="ECO:0007669"/>
    <property type="project" value="TreeGrafter"/>
</dbReference>
<evidence type="ECO:0000259" key="2">
    <source>
        <dbReference type="PROSITE" id="PS50010"/>
    </source>
</evidence>
<feature type="compositionally biased region" description="Polar residues" evidence="1">
    <location>
        <begin position="671"/>
        <end position="686"/>
    </location>
</feature>
<feature type="compositionally biased region" description="Basic and acidic residues" evidence="1">
    <location>
        <begin position="1"/>
        <end position="21"/>
    </location>
</feature>
<feature type="region of interest" description="Disordered" evidence="1">
    <location>
        <begin position="747"/>
        <end position="773"/>
    </location>
</feature>
<name>A0A8T2P0P5_9TELE</name>
<dbReference type="PROSITE" id="PS50010">
    <property type="entry name" value="DH_2"/>
    <property type="match status" value="1"/>
</dbReference>
<dbReference type="InterPro" id="IPR001849">
    <property type="entry name" value="PH_domain"/>
</dbReference>
<dbReference type="InterPro" id="IPR000219">
    <property type="entry name" value="DH_dom"/>
</dbReference>
<dbReference type="SUPFAM" id="SSF48065">
    <property type="entry name" value="DBL homology domain (DH-domain)"/>
    <property type="match status" value="1"/>
</dbReference>
<organism evidence="3 4">
    <name type="scientific">Albula glossodonta</name>
    <name type="common">roundjaw bonefish</name>
    <dbReference type="NCBI Taxonomy" id="121402"/>
    <lineage>
        <taxon>Eukaryota</taxon>
        <taxon>Metazoa</taxon>
        <taxon>Chordata</taxon>
        <taxon>Craniata</taxon>
        <taxon>Vertebrata</taxon>
        <taxon>Euteleostomi</taxon>
        <taxon>Actinopterygii</taxon>
        <taxon>Neopterygii</taxon>
        <taxon>Teleostei</taxon>
        <taxon>Albuliformes</taxon>
        <taxon>Albulidae</taxon>
        <taxon>Albula</taxon>
    </lineage>
</organism>
<dbReference type="OrthoDB" id="660555at2759"/>
<dbReference type="InterPro" id="IPR040181">
    <property type="entry name" value="PKHG5/7"/>
</dbReference>
<dbReference type="Pfam" id="PF00621">
    <property type="entry name" value="RhoGEF"/>
    <property type="match status" value="1"/>
</dbReference>
<feature type="compositionally biased region" description="Low complexity" evidence="1">
    <location>
        <begin position="487"/>
        <end position="496"/>
    </location>
</feature>
<dbReference type="GO" id="GO:0005085">
    <property type="term" value="F:guanyl-nucleotide exchange factor activity"/>
    <property type="evidence" value="ECO:0007669"/>
    <property type="project" value="InterPro"/>
</dbReference>
<dbReference type="Gene3D" id="2.30.29.30">
    <property type="entry name" value="Pleckstrin-homology domain (PH domain)/Phosphotyrosine-binding domain (PTB)"/>
    <property type="match status" value="1"/>
</dbReference>
<dbReference type="AlphaFoldDB" id="A0A8T2P0P5"/>
<proteinExistence type="predicted"/>
<feature type="region of interest" description="Disordered" evidence="1">
    <location>
        <begin position="419"/>
        <end position="462"/>
    </location>
</feature>
<feature type="compositionally biased region" description="Basic and acidic residues" evidence="1">
    <location>
        <begin position="689"/>
        <end position="705"/>
    </location>
</feature>
<dbReference type="GO" id="GO:0043542">
    <property type="term" value="P:endothelial cell migration"/>
    <property type="evidence" value="ECO:0007669"/>
    <property type="project" value="TreeGrafter"/>
</dbReference>
<sequence>MVKRKEDTEPHLSSAKHDHLNNMDAGNPRRSRSMVWCQNLPRLARQCLETSNLETMSRSQRHQQEAIWELIHTELSYIHKLTVVTDVTPELLFSNLPSILQAHHLFWQDVMLPMIQQVRETGKPFDPIKLESGCLQFSKLFSPYLQYCWEEERIVDFTRRQQITSPQFHTYLTWVESHPYVGRMRLGDMQAKPHQRITKYPLLLRAILKSSQDPVTQYSVRRMLTSVNSFLDSINEHLRFKDDELALSLAAQRVEGYEVTEGLNEEIDKHIREISCFDLTSPVQGLGPSDIRKLLMEETLKIKEKKDNKLEVVVLLFSDVLLVTKAQRKSEKLKVVRPPLALERTRCFTLKDGYSFVLVEVSDLGCAVSVYTIVAPSPESCSVWVSNIVKAQESLAARREAEMSHKLGEFRQTVAHIEKQALPPADKRDKAEQENQSETEDWQKLETSLHQSTPSSTSSLGEESIANALAQELTPNDFQKQGTLNPQDSDSQLSDQGQRRDSCISQSGDDFLTESWRFSRKLKSPRLKRRRPISAQNNPPQHVIRKGSLDSGEARLAFNKNSSSNSDSDCNQNLHRTICPSALKSDSYPTSVLSSSRTNQLQIWNRVTQRGSPEPQTLSEPEMPAQLLDQNSQKKPKFRAQRSVSIPDIIVQAGPDLLLTPGWSSAVSIFQSSPSQDGARSHTSSVEDILERARERTREREEVKAGKTAVRNFFLDFPPSPSLSTSPSPSPSEVDVDILGLHTSTIMGHKTKGGEEKEEGRGEESKTSFPLTDGASVDWPGWCFDDDEVLFSLVPEDRGGGAIGGDGGSRTLTLRDLRRISRQEDGEITEV</sequence>
<dbReference type="SMART" id="SM00233">
    <property type="entry name" value="PH"/>
    <property type="match status" value="1"/>
</dbReference>
<dbReference type="InterPro" id="IPR011993">
    <property type="entry name" value="PH-like_dom_sf"/>
</dbReference>
<feature type="region of interest" description="Disordered" evidence="1">
    <location>
        <begin position="671"/>
        <end position="705"/>
    </location>
</feature>
<evidence type="ECO:0000256" key="1">
    <source>
        <dbReference type="SAM" id="MobiDB-lite"/>
    </source>
</evidence>
<evidence type="ECO:0000313" key="3">
    <source>
        <dbReference type="EMBL" id="KAG9344941.1"/>
    </source>
</evidence>
<dbReference type="Gene3D" id="1.20.900.10">
    <property type="entry name" value="Dbl homology (DH) domain"/>
    <property type="match status" value="1"/>
</dbReference>
<dbReference type="GO" id="GO:0005886">
    <property type="term" value="C:plasma membrane"/>
    <property type="evidence" value="ECO:0007669"/>
    <property type="project" value="TreeGrafter"/>
</dbReference>
<dbReference type="PANTHER" id="PTHR13217">
    <property type="entry name" value="PLECKSTRIN HOMOLOGY DOMAIN-CONTAINING FAMILY G MEMBER 7"/>
    <property type="match status" value="1"/>
</dbReference>
<dbReference type="CDD" id="cd00160">
    <property type="entry name" value="RhoGEF"/>
    <property type="match status" value="1"/>
</dbReference>
<dbReference type="InterPro" id="IPR035899">
    <property type="entry name" value="DBL_dom_sf"/>
</dbReference>
<feature type="compositionally biased region" description="Basic and acidic residues" evidence="1">
    <location>
        <begin position="752"/>
        <end position="766"/>
    </location>
</feature>
<keyword evidence="4" id="KW-1185">Reference proteome</keyword>
<feature type="region of interest" description="Disordered" evidence="1">
    <location>
        <begin position="478"/>
        <end position="506"/>
    </location>
</feature>
<feature type="domain" description="DH" evidence="2">
    <location>
        <begin position="62"/>
        <end position="237"/>
    </location>
</feature>
<dbReference type="PANTHER" id="PTHR13217:SF10">
    <property type="entry name" value="PLECKSTRIN HOMOLOGY DOMAIN-CONTAINING FAMILY G MEMBER 6 ISOFORM X1"/>
    <property type="match status" value="1"/>
</dbReference>
<gene>
    <name evidence="3" type="ORF">JZ751_009481</name>
</gene>